<dbReference type="PANTHER" id="PTHR35446">
    <property type="entry name" value="SI:CH211-175M2.5"/>
    <property type="match status" value="1"/>
</dbReference>
<name>A0ABQ0AFL7_9RHOB</name>
<keyword evidence="3" id="KW-1185">Reference proteome</keyword>
<dbReference type="RefSeq" id="WP_353396254.1">
    <property type="nucleotide sequence ID" value="NZ_BAABWU010000001.1"/>
</dbReference>
<comment type="caution">
    <text evidence="2">The sequence shown here is derived from an EMBL/GenBank/DDBJ whole genome shotgun (WGS) entry which is preliminary data.</text>
</comment>
<dbReference type="SUPFAM" id="SSF69118">
    <property type="entry name" value="AhpD-like"/>
    <property type="match status" value="1"/>
</dbReference>
<dbReference type="Proteomes" id="UP001441944">
    <property type="component" value="Unassembled WGS sequence"/>
</dbReference>
<protein>
    <submittedName>
        <fullName evidence="2">Carboxymuconolactone decarboxylase family protein</fullName>
    </submittedName>
</protein>
<dbReference type="PANTHER" id="PTHR35446:SF3">
    <property type="entry name" value="CMD DOMAIN-CONTAINING PROTEIN"/>
    <property type="match status" value="1"/>
</dbReference>
<evidence type="ECO:0000259" key="1">
    <source>
        <dbReference type="Pfam" id="PF02627"/>
    </source>
</evidence>
<evidence type="ECO:0000313" key="3">
    <source>
        <dbReference type="Proteomes" id="UP001441944"/>
    </source>
</evidence>
<evidence type="ECO:0000313" key="2">
    <source>
        <dbReference type="EMBL" id="GAA6194665.1"/>
    </source>
</evidence>
<accession>A0ABQ0AFL7</accession>
<proteinExistence type="predicted"/>
<dbReference type="EMBL" id="BAABWU010000001">
    <property type="protein sequence ID" value="GAA6194665.1"/>
    <property type="molecule type" value="Genomic_DNA"/>
</dbReference>
<organism evidence="2 3">
    <name type="scientific">Pseudophaeobacter arcticus</name>
    <dbReference type="NCBI Taxonomy" id="385492"/>
    <lineage>
        <taxon>Bacteria</taxon>
        <taxon>Pseudomonadati</taxon>
        <taxon>Pseudomonadota</taxon>
        <taxon>Alphaproteobacteria</taxon>
        <taxon>Rhodobacterales</taxon>
        <taxon>Paracoccaceae</taxon>
        <taxon>Pseudophaeobacter</taxon>
    </lineage>
</organism>
<dbReference type="InterPro" id="IPR029032">
    <property type="entry name" value="AhpD-like"/>
</dbReference>
<reference evidence="2 3" key="1">
    <citation type="submission" date="2024-04" db="EMBL/GenBank/DDBJ databases">
        <title>Draft genome sequence of Pseudophaeobacter arcticus NBRC 116598.</title>
        <authorList>
            <person name="Miyakawa T."/>
            <person name="Kusuya Y."/>
            <person name="Miura T."/>
        </authorList>
    </citation>
    <scope>NUCLEOTIDE SEQUENCE [LARGE SCALE GENOMIC DNA]</scope>
    <source>
        <strain evidence="2 3">SU-CL00105</strain>
    </source>
</reference>
<dbReference type="Pfam" id="PF02627">
    <property type="entry name" value="CMD"/>
    <property type="match status" value="1"/>
</dbReference>
<gene>
    <name evidence="2" type="ORF">NBRC116598_01090</name>
</gene>
<dbReference type="Gene3D" id="1.20.1290.10">
    <property type="entry name" value="AhpD-like"/>
    <property type="match status" value="1"/>
</dbReference>
<dbReference type="InterPro" id="IPR003779">
    <property type="entry name" value="CMD-like"/>
</dbReference>
<feature type="domain" description="Carboxymuconolactone decarboxylase-like" evidence="1">
    <location>
        <begin position="48"/>
        <end position="99"/>
    </location>
</feature>
<sequence>MVTATLHTLETAPEAAKPRLEEAIKTYGMVPNLYAVMAESPSLLEGYFQLHRLAEASGFSPEERTVVWLTINVANQCHYCVPAHTMIAQAEKIDTAIIDALRDETPLPSDRLEALRSFALAIRETHGHPSEAATSRFFKAGYDNKAMMDLLVIYAQKILSNFTNSLFDTPVDAPFQVFAWEPATE</sequence>